<evidence type="ECO:0000313" key="2">
    <source>
        <dbReference type="Proteomes" id="UP000027195"/>
    </source>
</evidence>
<protein>
    <submittedName>
        <fullName evidence="1">Uncharacterized protein</fullName>
    </submittedName>
</protein>
<sequence>MLNALNSHPWSPFIRSRASKLEEGGGYSLFLFGMPGRPLPLRVFRVASASGRHQMTGSMGFPNTYPNRFHHYSGGDEVQRHYLSSSVASGCMFWMLKRKDFGYYAFSSPHTGRHGNEVYQKWMLCCVCGAICSMEKVRNRRMNGIRSYADLGEPSGGYRL</sequence>
<dbReference type="Proteomes" id="UP000027195">
    <property type="component" value="Unassembled WGS sequence"/>
</dbReference>
<dbReference type="InParanoid" id="A0A067MC69"/>
<proteinExistence type="predicted"/>
<accession>A0A067MC69</accession>
<dbReference type="HOGENOM" id="CLU_1651872_0_0_1"/>
<reference evidence="2" key="1">
    <citation type="journal article" date="2014" name="Proc. Natl. Acad. Sci. U.S.A.">
        <title>Extensive sampling of basidiomycete genomes demonstrates inadequacy of the white-rot/brown-rot paradigm for wood decay fungi.</title>
        <authorList>
            <person name="Riley R."/>
            <person name="Salamov A.A."/>
            <person name="Brown D.W."/>
            <person name="Nagy L.G."/>
            <person name="Floudas D."/>
            <person name="Held B.W."/>
            <person name="Levasseur A."/>
            <person name="Lombard V."/>
            <person name="Morin E."/>
            <person name="Otillar R."/>
            <person name="Lindquist E.A."/>
            <person name="Sun H."/>
            <person name="LaButti K.M."/>
            <person name="Schmutz J."/>
            <person name="Jabbour D."/>
            <person name="Luo H."/>
            <person name="Baker S.E."/>
            <person name="Pisabarro A.G."/>
            <person name="Walton J.D."/>
            <person name="Blanchette R.A."/>
            <person name="Henrissat B."/>
            <person name="Martin F."/>
            <person name="Cullen D."/>
            <person name="Hibbett D.S."/>
            <person name="Grigoriev I.V."/>
        </authorList>
    </citation>
    <scope>NUCLEOTIDE SEQUENCE [LARGE SCALE GENOMIC DNA]</scope>
    <source>
        <strain evidence="2">FD-172 SS1</strain>
    </source>
</reference>
<dbReference type="EMBL" id="KL198081">
    <property type="protein sequence ID" value="KDQ09196.1"/>
    <property type="molecule type" value="Genomic_DNA"/>
</dbReference>
<keyword evidence="2" id="KW-1185">Reference proteome</keyword>
<dbReference type="AlphaFoldDB" id="A0A067MC69"/>
<gene>
    <name evidence="1" type="ORF">BOTBODRAFT_534076</name>
</gene>
<name>A0A067MC69_BOTB1</name>
<evidence type="ECO:0000313" key="1">
    <source>
        <dbReference type="EMBL" id="KDQ09196.1"/>
    </source>
</evidence>
<organism evidence="1 2">
    <name type="scientific">Botryobasidium botryosum (strain FD-172 SS1)</name>
    <dbReference type="NCBI Taxonomy" id="930990"/>
    <lineage>
        <taxon>Eukaryota</taxon>
        <taxon>Fungi</taxon>
        <taxon>Dikarya</taxon>
        <taxon>Basidiomycota</taxon>
        <taxon>Agaricomycotina</taxon>
        <taxon>Agaricomycetes</taxon>
        <taxon>Cantharellales</taxon>
        <taxon>Botryobasidiaceae</taxon>
        <taxon>Botryobasidium</taxon>
    </lineage>
</organism>